<evidence type="ECO:0000313" key="2">
    <source>
        <dbReference type="Proteomes" id="UP000267464"/>
    </source>
</evidence>
<dbReference type="AlphaFoldDB" id="A0A3N7HQA7"/>
<keyword evidence="2" id="KW-1185">Reference proteome</keyword>
<name>A0A3N7HQA7_9BURK</name>
<accession>A0A3N7HQA7</accession>
<reference evidence="1 2" key="1">
    <citation type="submission" date="2018-08" db="EMBL/GenBank/DDBJ databases">
        <authorList>
            <person name="Khan S.A."/>
            <person name="Jeon C.O."/>
            <person name="Chun B.H."/>
            <person name="Jeong S.E."/>
        </authorList>
    </citation>
    <scope>NUCLEOTIDE SEQUENCE [LARGE SCALE GENOMIC DNA]</scope>
    <source>
        <strain evidence="1 2">S-16</strain>
    </source>
</reference>
<protein>
    <recommendedName>
        <fullName evidence="3">DUF1579 domain-containing protein</fullName>
    </recommendedName>
</protein>
<dbReference type="RefSeq" id="WP_124540938.1">
    <property type="nucleotide sequence ID" value="NZ_QUSW01000003.1"/>
</dbReference>
<reference evidence="1 2" key="2">
    <citation type="submission" date="2018-12" db="EMBL/GenBank/DDBJ databases">
        <title>Rhizobacter gummiphilus sp. nov., a rubber-degrading bacterium isolated from the soil of a botanical garden in Japan.</title>
        <authorList>
            <person name="Shunsuke S.S."/>
        </authorList>
    </citation>
    <scope>NUCLEOTIDE SEQUENCE [LARGE SCALE GENOMIC DNA]</scope>
    <source>
        <strain evidence="1 2">S-16</strain>
    </source>
</reference>
<organism evidence="1 2">
    <name type="scientific">Piscinibacter terrae</name>
    <dbReference type="NCBI Taxonomy" id="2496871"/>
    <lineage>
        <taxon>Bacteria</taxon>
        <taxon>Pseudomonadati</taxon>
        <taxon>Pseudomonadota</taxon>
        <taxon>Betaproteobacteria</taxon>
        <taxon>Burkholderiales</taxon>
        <taxon>Sphaerotilaceae</taxon>
        <taxon>Piscinibacter</taxon>
    </lineage>
</organism>
<proteinExistence type="predicted"/>
<evidence type="ECO:0008006" key="3">
    <source>
        <dbReference type="Google" id="ProtNLM"/>
    </source>
</evidence>
<dbReference type="OrthoDB" id="9814791at2"/>
<gene>
    <name evidence="1" type="ORF">DZC73_14025</name>
</gene>
<comment type="caution">
    <text evidence="1">The sequence shown here is derived from an EMBL/GenBank/DDBJ whole genome shotgun (WGS) entry which is preliminary data.</text>
</comment>
<dbReference type="Proteomes" id="UP000267464">
    <property type="component" value="Unassembled WGS sequence"/>
</dbReference>
<dbReference type="EMBL" id="QUSW01000003">
    <property type="protein sequence ID" value="RQP24407.1"/>
    <property type="molecule type" value="Genomic_DNA"/>
</dbReference>
<evidence type="ECO:0000313" key="1">
    <source>
        <dbReference type="EMBL" id="RQP24407.1"/>
    </source>
</evidence>
<sequence length="114" mass="12902">MADGSANVEEHTFVWPTGNTHGIALRAYDSKTGLWAIWWVDSRDPHGKLDPPVQGRFENGVGTFDSDYVADGKPMRVRFVWSHVSADSARWEQATSADNGQTWDTNWMIAFERM</sequence>